<dbReference type="InterPro" id="IPR002792">
    <property type="entry name" value="TRAM_dom"/>
</dbReference>
<dbReference type="GO" id="GO:0070475">
    <property type="term" value="P:rRNA base methylation"/>
    <property type="evidence" value="ECO:0007669"/>
    <property type="project" value="TreeGrafter"/>
</dbReference>
<evidence type="ECO:0000256" key="1">
    <source>
        <dbReference type="ARBA" id="ARBA00022603"/>
    </source>
</evidence>
<dbReference type="Gene3D" id="3.40.50.150">
    <property type="entry name" value="Vaccinia Virus protein VP39"/>
    <property type="match status" value="1"/>
</dbReference>
<keyword evidence="3 4" id="KW-0949">S-adenosyl-L-methionine</keyword>
<dbReference type="PROSITE" id="PS51687">
    <property type="entry name" value="SAM_MT_RNA_M5U"/>
    <property type="match status" value="1"/>
</dbReference>
<dbReference type="PANTHER" id="PTHR11061">
    <property type="entry name" value="RNA M5U METHYLTRANSFERASE"/>
    <property type="match status" value="1"/>
</dbReference>
<keyword evidence="2 4" id="KW-0808">Transferase</keyword>
<evidence type="ECO:0000256" key="2">
    <source>
        <dbReference type="ARBA" id="ARBA00022679"/>
    </source>
</evidence>
<dbReference type="InterPro" id="IPR012340">
    <property type="entry name" value="NA-bd_OB-fold"/>
</dbReference>
<dbReference type="RefSeq" id="WP_296949504.1">
    <property type="nucleotide sequence ID" value="NZ_LT599021.1"/>
</dbReference>
<dbReference type="GO" id="GO:0070041">
    <property type="term" value="F:rRNA (uridine-C5-)-methyltransferase activity"/>
    <property type="evidence" value="ECO:0007669"/>
    <property type="project" value="TreeGrafter"/>
</dbReference>
<dbReference type="Gene3D" id="2.40.50.1070">
    <property type="match status" value="1"/>
</dbReference>
<dbReference type="InterPro" id="IPR030390">
    <property type="entry name" value="MeTrfase_TrmA_AS"/>
</dbReference>
<feature type="binding site" evidence="4">
    <location>
        <position position="330"/>
    </location>
    <ligand>
        <name>S-adenosyl-L-methionine</name>
        <dbReference type="ChEBI" id="CHEBI:59789"/>
    </ligand>
</feature>
<sequence length="469" mass="53912">MARKKKELPLIENVEIVDVAAEGKAIAKVDDLVVFIPYVVPGDVIDLQITRKKNKYAEGKPVRFISYSPNRTEAFCEHFGICGGCKWQVLPYAEQLKYKQKQVEDNLTRIGKIELPDIHHILGSEKTQFYRNKLEFTFSNKKWLTLEQINSGESFDNMNALGFHIPGMFDKVLDIDKCWLQEDISNQIRNFIRQYCYDKNYTFFDLRNRGGLMRNLIVRTSTTGELMVIVVFYDDEKEQQEDLLTAVATEFPQITSLLYIVNQKANDTITDQDVLVWKGNDCIYEEMEGLKFKIGPKSFYQTNSEQAYNLYKIARDFANLSGDELVYDLYTGTGTIANFVASKAKKVVGIEYVEDAILDARVNSQINKIDNTLFYAGDMKDILTQDFINEHGRPDVIITDPPRAGMHDDVIKTILFAEPDRIVYVSCNPATQARDLSLLDEKYKVERVQPVDMFPHTHHVENVVLLVKK</sequence>
<dbReference type="Pfam" id="PF01938">
    <property type="entry name" value="TRAM"/>
    <property type="match status" value="1"/>
</dbReference>
<name>A0A212JNV4_9BACT</name>
<dbReference type="AlphaFoldDB" id="A0A212JNV4"/>
<dbReference type="Pfam" id="PF05958">
    <property type="entry name" value="tRNA_U5-meth_tr"/>
    <property type="match status" value="1"/>
</dbReference>
<dbReference type="EC" id="2.1.1.-" evidence="7"/>
<feature type="binding site" evidence="4">
    <location>
        <position position="400"/>
    </location>
    <ligand>
        <name>S-adenosyl-L-methionine</name>
        <dbReference type="ChEBI" id="CHEBI:59789"/>
    </ligand>
</feature>
<dbReference type="SUPFAM" id="SSF53335">
    <property type="entry name" value="S-adenosyl-L-methionine-dependent methyltransferases"/>
    <property type="match status" value="1"/>
</dbReference>
<evidence type="ECO:0000259" key="6">
    <source>
        <dbReference type="PROSITE" id="PS50926"/>
    </source>
</evidence>
<dbReference type="SUPFAM" id="SSF50249">
    <property type="entry name" value="Nucleic acid-binding proteins"/>
    <property type="match status" value="1"/>
</dbReference>
<dbReference type="InterPro" id="IPR010280">
    <property type="entry name" value="U5_MeTrfase_fam"/>
</dbReference>
<dbReference type="NCBIfam" id="TIGR00479">
    <property type="entry name" value="rumA"/>
    <property type="match status" value="1"/>
</dbReference>
<dbReference type="PROSITE" id="PS01230">
    <property type="entry name" value="TRMA_1"/>
    <property type="match status" value="1"/>
</dbReference>
<feature type="binding site" evidence="4">
    <location>
        <position position="301"/>
    </location>
    <ligand>
        <name>S-adenosyl-L-methionine</name>
        <dbReference type="ChEBI" id="CHEBI:59789"/>
    </ligand>
</feature>
<evidence type="ECO:0000313" key="7">
    <source>
        <dbReference type="EMBL" id="SBW01092.1"/>
    </source>
</evidence>
<comment type="similarity">
    <text evidence="4">Belongs to the class I-like SAM-binding methyltransferase superfamily. RNA M5U methyltransferase family.</text>
</comment>
<dbReference type="PROSITE" id="PS50926">
    <property type="entry name" value="TRAM"/>
    <property type="match status" value="1"/>
</dbReference>
<evidence type="ECO:0000256" key="5">
    <source>
        <dbReference type="PROSITE-ProRule" id="PRU10015"/>
    </source>
</evidence>
<feature type="domain" description="TRAM" evidence="6">
    <location>
        <begin position="5"/>
        <end position="63"/>
    </location>
</feature>
<evidence type="ECO:0000256" key="4">
    <source>
        <dbReference type="PROSITE-ProRule" id="PRU01024"/>
    </source>
</evidence>
<dbReference type="EMBL" id="FLUL01000001">
    <property type="protein sequence ID" value="SBW01092.1"/>
    <property type="molecule type" value="Genomic_DNA"/>
</dbReference>
<feature type="binding site" evidence="4">
    <location>
        <position position="351"/>
    </location>
    <ligand>
        <name>S-adenosyl-L-methionine</name>
        <dbReference type="ChEBI" id="CHEBI:59789"/>
    </ligand>
</feature>
<protein>
    <submittedName>
        <fullName evidence="7">Uncharacterized RNA methyltransferase BT_0643</fullName>
        <ecNumber evidence="7">2.1.1.-</ecNumber>
    </submittedName>
</protein>
<keyword evidence="1 4" id="KW-0489">Methyltransferase</keyword>
<gene>
    <name evidence="7" type="ORF">KL86DYS2_11966</name>
</gene>
<dbReference type="InterPro" id="IPR029063">
    <property type="entry name" value="SAM-dependent_MTases_sf"/>
</dbReference>
<dbReference type="PANTHER" id="PTHR11061:SF30">
    <property type="entry name" value="TRNA (URACIL(54)-C(5))-METHYLTRANSFERASE"/>
    <property type="match status" value="1"/>
</dbReference>
<proteinExistence type="inferred from homology"/>
<dbReference type="CDD" id="cd02440">
    <property type="entry name" value="AdoMet_MTases"/>
    <property type="match status" value="1"/>
</dbReference>
<accession>A0A212JNV4</accession>
<dbReference type="Gene3D" id="2.40.50.140">
    <property type="entry name" value="Nucleic acid-binding proteins"/>
    <property type="match status" value="1"/>
</dbReference>
<feature type="active site" description="Nucleophile" evidence="4">
    <location>
        <position position="427"/>
    </location>
</feature>
<evidence type="ECO:0000256" key="3">
    <source>
        <dbReference type="ARBA" id="ARBA00022691"/>
    </source>
</evidence>
<organism evidence="7">
    <name type="scientific">uncultured Dysgonomonas sp</name>
    <dbReference type="NCBI Taxonomy" id="206096"/>
    <lineage>
        <taxon>Bacteria</taxon>
        <taxon>Pseudomonadati</taxon>
        <taxon>Bacteroidota</taxon>
        <taxon>Bacteroidia</taxon>
        <taxon>Bacteroidales</taxon>
        <taxon>Dysgonomonadaceae</taxon>
        <taxon>Dysgonomonas</taxon>
        <taxon>environmental samples</taxon>
    </lineage>
</organism>
<dbReference type="InterPro" id="IPR030391">
    <property type="entry name" value="MeTrfase_TrmA_CS"/>
</dbReference>
<feature type="active site" evidence="5">
    <location>
        <position position="427"/>
    </location>
</feature>
<dbReference type="FunFam" id="3.40.50.150:FF:000009">
    <property type="entry name" value="23S rRNA (Uracil(1939)-C(5))-methyltransferase RlmD"/>
    <property type="match status" value="1"/>
</dbReference>
<dbReference type="PROSITE" id="PS01231">
    <property type="entry name" value="TRMA_2"/>
    <property type="match status" value="1"/>
</dbReference>
<reference evidence="7" key="1">
    <citation type="submission" date="2016-04" db="EMBL/GenBank/DDBJ databases">
        <authorList>
            <person name="Evans L.H."/>
            <person name="Alamgir A."/>
            <person name="Owens N."/>
            <person name="Weber N.D."/>
            <person name="Virtaneva K."/>
            <person name="Barbian K."/>
            <person name="Babar A."/>
            <person name="Rosenke K."/>
        </authorList>
    </citation>
    <scope>NUCLEOTIDE SEQUENCE</scope>
    <source>
        <strain evidence="7">86-2</strain>
    </source>
</reference>